<dbReference type="EMBL" id="CDMZ01004627">
    <property type="protein sequence ID" value="CEM50316.1"/>
    <property type="molecule type" value="Genomic_DNA"/>
</dbReference>
<dbReference type="AlphaFoldDB" id="A0A0G4I0D6"/>
<reference evidence="1" key="1">
    <citation type="submission" date="2014-11" db="EMBL/GenBank/DDBJ databases">
        <authorList>
            <person name="Otto D Thomas"/>
            <person name="Naeem Raeece"/>
        </authorList>
    </citation>
    <scope>NUCLEOTIDE SEQUENCE</scope>
</reference>
<sequence>MAEAPKIEGAKPNFFVRAFNSISKPIVTHVKGPGVVHAVLVGAAVGVVAYEVGQLARFDYTAFLDTESAPFFSRQRYAEKQMAFEADLQHAKKTSEVLKLAKEYDPVALRTPFTHLSPSVRF</sequence>
<dbReference type="PhylomeDB" id="A0A0G4I0D6"/>
<name>A0A0G4I0D6_9ALVE</name>
<organism evidence="1">
    <name type="scientific">Chromera velia CCMP2878</name>
    <dbReference type="NCBI Taxonomy" id="1169474"/>
    <lineage>
        <taxon>Eukaryota</taxon>
        <taxon>Sar</taxon>
        <taxon>Alveolata</taxon>
        <taxon>Colpodellida</taxon>
        <taxon>Chromeraceae</taxon>
        <taxon>Chromera</taxon>
    </lineage>
</organism>
<protein>
    <submittedName>
        <fullName evidence="1">Uncharacterized protein</fullName>
    </submittedName>
</protein>
<accession>A0A0G4I0D6</accession>
<dbReference type="VEuPathDB" id="CryptoDB:Cvel_9927"/>
<gene>
    <name evidence="1" type="ORF">Cvel_9927</name>
</gene>
<evidence type="ECO:0000313" key="1">
    <source>
        <dbReference type="EMBL" id="CEM50316.1"/>
    </source>
</evidence>
<proteinExistence type="predicted"/>